<organism evidence="2 3">
    <name type="scientific">Saliphagus infecundisoli</name>
    <dbReference type="NCBI Taxonomy" id="1849069"/>
    <lineage>
        <taxon>Archaea</taxon>
        <taxon>Methanobacteriati</taxon>
        <taxon>Methanobacteriota</taxon>
        <taxon>Stenosarchaea group</taxon>
        <taxon>Halobacteria</taxon>
        <taxon>Halobacteriales</taxon>
        <taxon>Natrialbaceae</taxon>
        <taxon>Saliphagus</taxon>
    </lineage>
</organism>
<dbReference type="Proteomes" id="UP001595925">
    <property type="component" value="Unassembled WGS sequence"/>
</dbReference>
<feature type="transmembrane region" description="Helical" evidence="1">
    <location>
        <begin position="20"/>
        <end position="44"/>
    </location>
</feature>
<keyword evidence="1" id="KW-0812">Transmembrane</keyword>
<evidence type="ECO:0000313" key="3">
    <source>
        <dbReference type="Proteomes" id="UP001595925"/>
    </source>
</evidence>
<comment type="caution">
    <text evidence="2">The sequence shown here is derived from an EMBL/GenBank/DDBJ whole genome shotgun (WGS) entry which is preliminary data.</text>
</comment>
<proteinExistence type="predicted"/>
<reference evidence="2 3" key="1">
    <citation type="journal article" date="2019" name="Int. J. Syst. Evol. Microbiol.">
        <title>The Global Catalogue of Microorganisms (GCM) 10K type strain sequencing project: providing services to taxonomists for standard genome sequencing and annotation.</title>
        <authorList>
            <consortium name="The Broad Institute Genomics Platform"/>
            <consortium name="The Broad Institute Genome Sequencing Center for Infectious Disease"/>
            <person name="Wu L."/>
            <person name="Ma J."/>
        </authorList>
    </citation>
    <scope>NUCLEOTIDE SEQUENCE [LARGE SCALE GENOMIC DNA]</scope>
    <source>
        <strain evidence="2 3">CGMCC 1.15824</strain>
    </source>
</reference>
<dbReference type="AlphaFoldDB" id="A0ABD5QCU4"/>
<evidence type="ECO:0000256" key="1">
    <source>
        <dbReference type="SAM" id="Phobius"/>
    </source>
</evidence>
<protein>
    <submittedName>
        <fullName evidence="2">Uncharacterized protein</fullName>
    </submittedName>
</protein>
<dbReference type="EMBL" id="JBHSJG010000023">
    <property type="protein sequence ID" value="MFC4987377.1"/>
    <property type="molecule type" value="Genomic_DNA"/>
</dbReference>
<keyword evidence="1" id="KW-0472">Membrane</keyword>
<accession>A0ABD5QCU4</accession>
<sequence length="353" mass="39390">MPEGSDSILQDYVKSTTLLGGILCLSALIIGVLIIIGAVILNIFQKTIPGNPNTELIGIFINGILTLGLLSLYLRSAKTQESQEESLSEQAKALNSQAETLADHTRELSTQIEILAEQRDLAKYSQQSIVSIGDFTFIPLTESQERRGFQENVYLYYSEFVELEVLNYGEAPAHNFYVELYILADDEECQFLSPLFGESWEDTSDMLYSEKADPVLLNNKGAGIFSSQEKQTMSTTLFSPIEDVPSSWLSTNEWGGVYNFLGPSGVLEHISDNIDGKVIIGTSLWFEDGTGMRGPEHLRWAQVSTEDLIGRNDYRNGDHDIEEDRLNLNRILHDIGAQVDEGDMPDLQHPAER</sequence>
<dbReference type="RefSeq" id="WP_224830323.1">
    <property type="nucleotide sequence ID" value="NZ_JAIVEF010000060.1"/>
</dbReference>
<evidence type="ECO:0000313" key="2">
    <source>
        <dbReference type="EMBL" id="MFC4987377.1"/>
    </source>
</evidence>
<gene>
    <name evidence="2" type="ORF">ACFPFO_06300</name>
</gene>
<keyword evidence="3" id="KW-1185">Reference proteome</keyword>
<keyword evidence="1" id="KW-1133">Transmembrane helix</keyword>
<name>A0ABD5QCU4_9EURY</name>
<feature type="transmembrane region" description="Helical" evidence="1">
    <location>
        <begin position="56"/>
        <end position="74"/>
    </location>
</feature>